<dbReference type="Proteomes" id="UP001295444">
    <property type="component" value="Chromosome 11"/>
</dbReference>
<dbReference type="Pfam" id="PF05699">
    <property type="entry name" value="Dimer_Tnp_hAT"/>
    <property type="match status" value="1"/>
</dbReference>
<evidence type="ECO:0000313" key="3">
    <source>
        <dbReference type="EMBL" id="CAH2321458.1"/>
    </source>
</evidence>
<name>A0AAD1TB11_PELCU</name>
<dbReference type="AlphaFoldDB" id="A0AAD1TB11"/>
<evidence type="ECO:0000259" key="1">
    <source>
        <dbReference type="Pfam" id="PF05699"/>
    </source>
</evidence>
<accession>A0AAD1TB11</accession>
<evidence type="ECO:0000259" key="2">
    <source>
        <dbReference type="Pfam" id="PF14291"/>
    </source>
</evidence>
<dbReference type="PANTHER" id="PTHR45749">
    <property type="match status" value="1"/>
</dbReference>
<keyword evidence="4" id="KW-1185">Reference proteome</keyword>
<gene>
    <name evidence="3" type="ORF">PECUL_23A027704</name>
</gene>
<feature type="domain" description="DUF4371" evidence="2">
    <location>
        <begin position="149"/>
        <end position="382"/>
    </location>
</feature>
<dbReference type="PANTHER" id="PTHR45749:SF21">
    <property type="entry name" value="DUF4371 DOMAIN-CONTAINING PROTEIN"/>
    <property type="match status" value="1"/>
</dbReference>
<organism evidence="3 4">
    <name type="scientific">Pelobates cultripes</name>
    <name type="common">Western spadefoot toad</name>
    <dbReference type="NCBI Taxonomy" id="61616"/>
    <lineage>
        <taxon>Eukaryota</taxon>
        <taxon>Metazoa</taxon>
        <taxon>Chordata</taxon>
        <taxon>Craniata</taxon>
        <taxon>Vertebrata</taxon>
        <taxon>Euteleostomi</taxon>
        <taxon>Amphibia</taxon>
        <taxon>Batrachia</taxon>
        <taxon>Anura</taxon>
        <taxon>Pelobatoidea</taxon>
        <taxon>Pelobatidae</taxon>
        <taxon>Pelobates</taxon>
    </lineage>
</organism>
<dbReference type="InterPro" id="IPR025398">
    <property type="entry name" value="DUF4371"/>
</dbReference>
<protein>
    <submittedName>
        <fullName evidence="3">Zinc finger MYM-type 1-like</fullName>
    </submittedName>
</protein>
<reference evidence="3" key="1">
    <citation type="submission" date="2022-03" db="EMBL/GenBank/DDBJ databases">
        <authorList>
            <person name="Alioto T."/>
            <person name="Alioto T."/>
            <person name="Gomez Garrido J."/>
        </authorList>
    </citation>
    <scope>NUCLEOTIDE SEQUENCE</scope>
</reference>
<proteinExistence type="predicted"/>
<dbReference type="SUPFAM" id="SSF53098">
    <property type="entry name" value="Ribonuclease H-like"/>
    <property type="match status" value="1"/>
</dbReference>
<feature type="domain" description="HAT C-terminal dimerisation" evidence="1">
    <location>
        <begin position="777"/>
        <end position="829"/>
    </location>
</feature>
<sequence>MQSTVQLDIDTEAGEDIHHSIGVPVEGETVEHDSSLAKEDIPEVVGLKEGMSDTVDDKMWFIKPKSENLDSFLLFHPCQPVILSLNSTKLYQRRDGKKRHWLTYSHGHGAFFCMVCLAFSKKTDDSAFIDGCFDEKHMYQRIEEHERSNLHNNSSESLLMRSKNMDISSHFFEKQTTARKEEVKRKRAILERIIETIKLIGKRGLSYRATAEAAYTLDNEKLDHGNFLEILLLLSKFDPLLKNHLDTVIKKSKKQHQSATSSKGRGGFVTLISKTTVNNIICVISALLKKGIAQEIRDAGMFSIQLDTTQDINVSDQCSIIIRYVTDVVHERLVAVVNCISTTGKALCELVCNVLESMEIEVTNCVGNSTDGASNMQGQYNGFSTWLSSKAPGQIHVWCYAHVLNLVMMDVTKISVQAILLFGLLNSCAVFIRESYLRMNVWREKSQEERFRSLSVIGETRWWSRDAALTKVFGSFNDPSQALYVDLIQTMAEISRSDHFNADIRYKAGTYLESLKKFHTLIMAELYLFVFKNTTPLSLYLQTHGMDVLQAYRMVTETVNNLQAHDRDSQMIIDAAKKFAVWANSKLDTTSCKVLLEEDFPSPRRIQRKKRMAGELAVDEPILLASDQFRVEVYNVTLDKIINSLHSRFTTHGQLFADLACLDPQNFEDILLDLPSSALERLSSLVIKFDSNATKEKLRSELLDFASKWQRLKMSLDEEYIDVNNEGQDEDTIHSHLISETEEQPYSNVGDKSGKCKTCKSCIACCYNVLLRYNFYSLTYSSLFNAYKLTLTLSSSQVACERSFSKLKYILNRLRNSLSQTHLEAFMLMSVEKEALIGLSNETIIDVLASKSSLLQEMLLT</sequence>
<dbReference type="InterPro" id="IPR008906">
    <property type="entry name" value="HATC_C_dom"/>
</dbReference>
<dbReference type="GO" id="GO:0046983">
    <property type="term" value="F:protein dimerization activity"/>
    <property type="evidence" value="ECO:0007669"/>
    <property type="project" value="InterPro"/>
</dbReference>
<dbReference type="Pfam" id="PF14291">
    <property type="entry name" value="DUF4371"/>
    <property type="match status" value="1"/>
</dbReference>
<evidence type="ECO:0000313" key="4">
    <source>
        <dbReference type="Proteomes" id="UP001295444"/>
    </source>
</evidence>
<dbReference type="InterPro" id="IPR012337">
    <property type="entry name" value="RNaseH-like_sf"/>
</dbReference>
<dbReference type="EMBL" id="OW240922">
    <property type="protein sequence ID" value="CAH2321458.1"/>
    <property type="molecule type" value="Genomic_DNA"/>
</dbReference>